<dbReference type="Proteomes" id="UP000666915">
    <property type="component" value="Unassembled WGS sequence"/>
</dbReference>
<keyword evidence="4" id="KW-0067">ATP-binding</keyword>
<keyword evidence="3 6" id="KW-0418">Kinase</keyword>
<organism evidence="6 7">
    <name type="scientific">Actinomadura nitritigenes</name>
    <dbReference type="NCBI Taxonomy" id="134602"/>
    <lineage>
        <taxon>Bacteria</taxon>
        <taxon>Bacillati</taxon>
        <taxon>Actinomycetota</taxon>
        <taxon>Actinomycetes</taxon>
        <taxon>Streptosporangiales</taxon>
        <taxon>Thermomonosporaceae</taxon>
        <taxon>Actinomadura</taxon>
    </lineage>
</organism>
<evidence type="ECO:0000259" key="5">
    <source>
        <dbReference type="PROSITE" id="PS50011"/>
    </source>
</evidence>
<feature type="domain" description="Protein kinase" evidence="5">
    <location>
        <begin position="1"/>
        <end position="247"/>
    </location>
</feature>
<gene>
    <name evidence="6" type="ORF">J4557_38350</name>
</gene>
<evidence type="ECO:0000256" key="4">
    <source>
        <dbReference type="ARBA" id="ARBA00022840"/>
    </source>
</evidence>
<proteinExistence type="predicted"/>
<dbReference type="CDD" id="cd14014">
    <property type="entry name" value="STKc_PknB_like"/>
    <property type="match status" value="1"/>
</dbReference>
<dbReference type="InterPro" id="IPR008271">
    <property type="entry name" value="Ser/Thr_kinase_AS"/>
</dbReference>
<sequence length="474" mass="50879">MGTVYLGLSPGGRPVAVKVIRAEYGNDPEFRRRFATEITAAQRVGGFYTTHVVDADPYGDPPWMVTAYVDGPSLYRTVIDQGPLSPERVARLGAGLVEALGAIHGCGLVHRDLKPSNILIASDGPRVIDFGIARALEVTSATTTSAIVGTPAYMSPEQILADRQIGPPSDVFSLGSVLAYAATGTVPFGVGHPQAVLFRIVQDEPALSQVPLGIRDIVAACLAKRPASRPTLGELLTALSADGDTVTANRPPRPAAETIDRYVTPTSTQPSGEPSRFAIPGDSELPADLRNLVRRARSRTIDAIDRRRAALEVAERDSALGVALLGELAKDRSVEPFHRRLAAKTASDWDLRQGIALLTEQARDKRDESHDRLEAAGEVAGVDQAIGVALLLEQCRDPALSPSARREIAKKLAIFDMDAAMTILTEQALDAAFDRDDRIRAVAEARALDYTRGSALLERLTDNLRDGKDGPHRT</sequence>
<name>A0ABS3RBH6_9ACTN</name>
<evidence type="ECO:0000256" key="1">
    <source>
        <dbReference type="ARBA" id="ARBA00022679"/>
    </source>
</evidence>
<dbReference type="SUPFAM" id="SSF56112">
    <property type="entry name" value="Protein kinase-like (PK-like)"/>
    <property type="match status" value="1"/>
</dbReference>
<dbReference type="Pfam" id="PF00069">
    <property type="entry name" value="Pkinase"/>
    <property type="match status" value="1"/>
</dbReference>
<comment type="caution">
    <text evidence="6">The sequence shown here is derived from an EMBL/GenBank/DDBJ whole genome shotgun (WGS) entry which is preliminary data.</text>
</comment>
<evidence type="ECO:0000256" key="3">
    <source>
        <dbReference type="ARBA" id="ARBA00022777"/>
    </source>
</evidence>
<dbReference type="EMBL" id="JAGEOK010000033">
    <property type="protein sequence ID" value="MBO2443402.1"/>
    <property type="molecule type" value="Genomic_DNA"/>
</dbReference>
<keyword evidence="7" id="KW-1185">Reference proteome</keyword>
<evidence type="ECO:0000313" key="7">
    <source>
        <dbReference type="Proteomes" id="UP000666915"/>
    </source>
</evidence>
<dbReference type="GO" id="GO:0004674">
    <property type="term" value="F:protein serine/threonine kinase activity"/>
    <property type="evidence" value="ECO:0007669"/>
    <property type="project" value="UniProtKB-KW"/>
</dbReference>
<dbReference type="PROSITE" id="PS50011">
    <property type="entry name" value="PROTEIN_KINASE_DOM"/>
    <property type="match status" value="1"/>
</dbReference>
<reference evidence="6 7" key="1">
    <citation type="submission" date="2021-03" db="EMBL/GenBank/DDBJ databases">
        <authorList>
            <person name="Kanchanasin P."/>
            <person name="Saeng-In P."/>
            <person name="Phongsopitanun W."/>
            <person name="Yuki M."/>
            <person name="Kudo T."/>
            <person name="Ohkuma M."/>
            <person name="Tanasupawat S."/>
        </authorList>
    </citation>
    <scope>NUCLEOTIDE SEQUENCE [LARGE SCALE GENOMIC DNA]</scope>
    <source>
        <strain evidence="6 7">L46</strain>
    </source>
</reference>
<keyword evidence="6" id="KW-0723">Serine/threonine-protein kinase</keyword>
<evidence type="ECO:0000313" key="6">
    <source>
        <dbReference type="EMBL" id="MBO2443402.1"/>
    </source>
</evidence>
<evidence type="ECO:0000256" key="2">
    <source>
        <dbReference type="ARBA" id="ARBA00022741"/>
    </source>
</evidence>
<dbReference type="SMART" id="SM00220">
    <property type="entry name" value="S_TKc"/>
    <property type="match status" value="1"/>
</dbReference>
<dbReference type="PROSITE" id="PS00108">
    <property type="entry name" value="PROTEIN_KINASE_ST"/>
    <property type="match status" value="1"/>
</dbReference>
<dbReference type="InterPro" id="IPR000719">
    <property type="entry name" value="Prot_kinase_dom"/>
</dbReference>
<dbReference type="PANTHER" id="PTHR43289:SF34">
    <property type="entry name" value="SERINE_THREONINE-PROTEIN KINASE YBDM-RELATED"/>
    <property type="match status" value="1"/>
</dbReference>
<dbReference type="Gene3D" id="1.10.510.10">
    <property type="entry name" value="Transferase(Phosphotransferase) domain 1"/>
    <property type="match status" value="1"/>
</dbReference>
<dbReference type="InterPro" id="IPR011009">
    <property type="entry name" value="Kinase-like_dom_sf"/>
</dbReference>
<dbReference type="PANTHER" id="PTHR43289">
    <property type="entry name" value="MITOGEN-ACTIVATED PROTEIN KINASE KINASE KINASE 20-RELATED"/>
    <property type="match status" value="1"/>
</dbReference>
<keyword evidence="1" id="KW-0808">Transferase</keyword>
<accession>A0ABS3RBH6</accession>
<protein>
    <submittedName>
        <fullName evidence="6">Serine/threonine protein kinase</fullName>
    </submittedName>
</protein>
<keyword evidence="2" id="KW-0547">Nucleotide-binding</keyword>
<dbReference type="Gene3D" id="3.30.200.20">
    <property type="entry name" value="Phosphorylase Kinase, domain 1"/>
    <property type="match status" value="1"/>
</dbReference>